<organism evidence="7 8">
    <name type="scientific">Selenomonas montiformis</name>
    <dbReference type="NCBI Taxonomy" id="2652285"/>
    <lineage>
        <taxon>Bacteria</taxon>
        <taxon>Bacillati</taxon>
        <taxon>Bacillota</taxon>
        <taxon>Negativicutes</taxon>
        <taxon>Selenomonadales</taxon>
        <taxon>Selenomonadaceae</taxon>
        <taxon>Selenomonas</taxon>
    </lineage>
</organism>
<evidence type="ECO:0000256" key="2">
    <source>
        <dbReference type="ARBA" id="ARBA00022670"/>
    </source>
</evidence>
<keyword evidence="5" id="KW-0732">Signal</keyword>
<reference evidence="7 8" key="1">
    <citation type="submission" date="2019-08" db="EMBL/GenBank/DDBJ databases">
        <title>In-depth cultivation of the pig gut microbiome towards novel bacterial diversity and tailored functional studies.</title>
        <authorList>
            <person name="Wylensek D."/>
            <person name="Hitch T.C.A."/>
            <person name="Clavel T."/>
        </authorList>
    </citation>
    <scope>NUCLEOTIDE SEQUENCE [LARGE SCALE GENOMIC DNA]</scope>
    <source>
        <strain evidence="8">WCA-380-WT-3B3</strain>
    </source>
</reference>
<dbReference type="Proteomes" id="UP000430222">
    <property type="component" value="Unassembled WGS sequence"/>
</dbReference>
<comment type="caution">
    <text evidence="7">The sequence shown here is derived from an EMBL/GenBank/DDBJ whole genome shotgun (WGS) entry which is preliminary data.</text>
</comment>
<dbReference type="PANTHER" id="PTHR47053">
    <property type="entry name" value="MUREIN DD-ENDOPEPTIDASE MEPH-RELATED"/>
    <property type="match status" value="1"/>
</dbReference>
<dbReference type="PANTHER" id="PTHR47053:SF1">
    <property type="entry name" value="MUREIN DD-ENDOPEPTIDASE MEPH-RELATED"/>
    <property type="match status" value="1"/>
</dbReference>
<evidence type="ECO:0000256" key="5">
    <source>
        <dbReference type="SAM" id="SignalP"/>
    </source>
</evidence>
<evidence type="ECO:0000256" key="4">
    <source>
        <dbReference type="ARBA" id="ARBA00022807"/>
    </source>
</evidence>
<sequence>MFRQMAGMAMLLCLGFATWPSAEASIAAEGAVASSSYWSLRQAHDDSVRLSPDAIQTLNRKIRERSGSMQDLSSFPEYLTGQEVSRRIYAAMQDFWPADRPDVYAPDHLLTQEAWESVRANCHAPISEKDVTLRYAVTVKRSDIRLLPLAEGWYSSPNDIHYDLLQGTAVDPAQAVLVLRDSLDGNFQFVLTCDYAGWIDTSRLAFTDRATWLNYLCPDDFAVVTDHKKNISANGCPAVYQMGAVIPCRDQPDGTARLILPLKDRDGRLISYETPAVFDETLHHGYLPYSRQQTIHQAFRFLGDVYGWGGQDESVDCSSFVQNVYKSMGIFLPRDADQQERAMPVKHDPEGMTTEERYAMVRASEPGDLLFKPGHVMMYLGTDDGGIPRVIHAASSYFDYRIDRKKHYIRRVIVSDLTYQNGEGISSIDGLSCIGSLP</sequence>
<dbReference type="InterPro" id="IPR051202">
    <property type="entry name" value="Peptidase_C40"/>
</dbReference>
<proteinExistence type="inferred from homology"/>
<evidence type="ECO:0000313" key="8">
    <source>
        <dbReference type="Proteomes" id="UP000430222"/>
    </source>
</evidence>
<keyword evidence="8" id="KW-1185">Reference proteome</keyword>
<evidence type="ECO:0000313" key="7">
    <source>
        <dbReference type="EMBL" id="MSV25344.1"/>
    </source>
</evidence>
<keyword evidence="4" id="KW-0788">Thiol protease</keyword>
<feature type="signal peptide" evidence="5">
    <location>
        <begin position="1"/>
        <end position="24"/>
    </location>
</feature>
<evidence type="ECO:0000256" key="3">
    <source>
        <dbReference type="ARBA" id="ARBA00022801"/>
    </source>
</evidence>
<dbReference type="AlphaFoldDB" id="A0A6I2UZ21"/>
<dbReference type="Pfam" id="PF12913">
    <property type="entry name" value="SH3_6"/>
    <property type="match status" value="1"/>
</dbReference>
<dbReference type="InterPro" id="IPR000064">
    <property type="entry name" value="NLP_P60_dom"/>
</dbReference>
<keyword evidence="3" id="KW-0378">Hydrolase</keyword>
<name>A0A6I2UZ21_9FIRM</name>
<dbReference type="GO" id="GO:0008234">
    <property type="term" value="F:cysteine-type peptidase activity"/>
    <property type="evidence" value="ECO:0007669"/>
    <property type="project" value="UniProtKB-KW"/>
</dbReference>
<dbReference type="SUPFAM" id="SSF54001">
    <property type="entry name" value="Cysteine proteinases"/>
    <property type="match status" value="1"/>
</dbReference>
<dbReference type="PROSITE" id="PS51935">
    <property type="entry name" value="NLPC_P60"/>
    <property type="match status" value="1"/>
</dbReference>
<dbReference type="InterPro" id="IPR038765">
    <property type="entry name" value="Papain-like_cys_pep_sf"/>
</dbReference>
<protein>
    <recommendedName>
        <fullName evidence="6">NlpC/P60 domain-containing protein</fullName>
    </recommendedName>
</protein>
<evidence type="ECO:0000259" key="6">
    <source>
        <dbReference type="PROSITE" id="PS51935"/>
    </source>
</evidence>
<dbReference type="Pfam" id="PF00877">
    <property type="entry name" value="NLPC_P60"/>
    <property type="match status" value="1"/>
</dbReference>
<feature type="chain" id="PRO_5026319849" description="NlpC/P60 domain-containing protein" evidence="5">
    <location>
        <begin position="25"/>
        <end position="438"/>
    </location>
</feature>
<dbReference type="GO" id="GO:0006508">
    <property type="term" value="P:proteolysis"/>
    <property type="evidence" value="ECO:0007669"/>
    <property type="project" value="UniProtKB-KW"/>
</dbReference>
<dbReference type="InterPro" id="IPR039439">
    <property type="entry name" value="SH3b1_dom"/>
</dbReference>
<gene>
    <name evidence="7" type="ORF">FYJ78_09170</name>
</gene>
<evidence type="ECO:0000256" key="1">
    <source>
        <dbReference type="ARBA" id="ARBA00007074"/>
    </source>
</evidence>
<dbReference type="EMBL" id="VUNL01000010">
    <property type="protein sequence ID" value="MSV25344.1"/>
    <property type="molecule type" value="Genomic_DNA"/>
</dbReference>
<comment type="similarity">
    <text evidence="1">Belongs to the peptidase C40 family.</text>
</comment>
<feature type="domain" description="NlpC/P60" evidence="6">
    <location>
        <begin position="288"/>
        <end position="420"/>
    </location>
</feature>
<keyword evidence="2" id="KW-0645">Protease</keyword>
<dbReference type="RefSeq" id="WP_154621112.1">
    <property type="nucleotide sequence ID" value="NZ_VUNL01000010.1"/>
</dbReference>
<accession>A0A6I2UZ21</accession>
<dbReference type="Gene3D" id="3.90.1720.10">
    <property type="entry name" value="endopeptidase domain like (from Nostoc punctiforme)"/>
    <property type="match status" value="1"/>
</dbReference>